<dbReference type="InterPro" id="IPR050167">
    <property type="entry name" value="Ser_Thr_protein_kinase"/>
</dbReference>
<comment type="caution">
    <text evidence="12">The sequence shown here is derived from an EMBL/GenBank/DDBJ whole genome shotgun (WGS) entry which is preliminary data.</text>
</comment>
<evidence type="ECO:0000256" key="3">
    <source>
        <dbReference type="ARBA" id="ARBA00012513"/>
    </source>
</evidence>
<evidence type="ECO:0000256" key="6">
    <source>
        <dbReference type="ARBA" id="ARBA00030980"/>
    </source>
</evidence>
<feature type="compositionally biased region" description="Polar residues" evidence="10">
    <location>
        <begin position="156"/>
        <end position="166"/>
    </location>
</feature>
<dbReference type="InterPro" id="IPR000719">
    <property type="entry name" value="Prot_kinase_dom"/>
</dbReference>
<evidence type="ECO:0000256" key="9">
    <source>
        <dbReference type="ARBA" id="ARBA00048679"/>
    </source>
</evidence>
<dbReference type="Proteomes" id="UP000544331">
    <property type="component" value="Unassembled WGS sequence"/>
</dbReference>
<dbReference type="GO" id="GO:0004674">
    <property type="term" value="F:protein serine/threonine kinase activity"/>
    <property type="evidence" value="ECO:0007669"/>
    <property type="project" value="UniProtKB-EC"/>
</dbReference>
<dbReference type="InterPro" id="IPR011009">
    <property type="entry name" value="Kinase-like_dom_sf"/>
</dbReference>
<evidence type="ECO:0000313" key="13">
    <source>
        <dbReference type="Proteomes" id="UP000544331"/>
    </source>
</evidence>
<comment type="function">
    <text evidence="1">Component of the EKC/KEOPS complex that is required for the formation of a threonylcarbamoyl group on adenosine at position 37 (t(6)A37) in tRNAs that read codons beginning with adenine. The complex is probably involved in the transfer of the threonylcarbamoyl moiety of threonylcarbamoyl-AMP (TC-AMP) to the N6 group of A37. BUD32 has ATPase activity in the context of the EKC/KEOPS complex and likely plays a supporting role to the catalytic subunit KAE1. The EKC/KEOPS complex also promotes both telomere uncapping and telomere elongation. The complex is required for efficient recruitment of transcriptional coactivators.</text>
</comment>
<dbReference type="SMART" id="SM00248">
    <property type="entry name" value="ANK"/>
    <property type="match status" value="5"/>
</dbReference>
<evidence type="ECO:0000256" key="5">
    <source>
        <dbReference type="ARBA" id="ARBA00019973"/>
    </source>
</evidence>
<dbReference type="SUPFAM" id="SSF56112">
    <property type="entry name" value="Protein kinase-like (PK-like)"/>
    <property type="match status" value="1"/>
</dbReference>
<organism evidence="12 13">
    <name type="scientific">Fusarium mundagurra</name>
    <dbReference type="NCBI Taxonomy" id="1567541"/>
    <lineage>
        <taxon>Eukaryota</taxon>
        <taxon>Fungi</taxon>
        <taxon>Dikarya</taxon>
        <taxon>Ascomycota</taxon>
        <taxon>Pezizomycotina</taxon>
        <taxon>Sordariomycetes</taxon>
        <taxon>Hypocreomycetidae</taxon>
        <taxon>Hypocreales</taxon>
        <taxon>Nectriaceae</taxon>
        <taxon>Fusarium</taxon>
        <taxon>Fusarium fujikuroi species complex</taxon>
    </lineage>
</organism>
<proteinExistence type="predicted"/>
<dbReference type="GO" id="GO:0007165">
    <property type="term" value="P:signal transduction"/>
    <property type="evidence" value="ECO:0007669"/>
    <property type="project" value="TreeGrafter"/>
</dbReference>
<comment type="subunit">
    <text evidence="2">Component of the EKC/KEOPS complex composed of at least BUD32, CGI121, GON7, KAE1 and PCC1; the whole complex dimerizes.</text>
</comment>
<evidence type="ECO:0000256" key="2">
    <source>
        <dbReference type="ARBA" id="ARBA00011534"/>
    </source>
</evidence>
<dbReference type="GO" id="GO:0005524">
    <property type="term" value="F:ATP binding"/>
    <property type="evidence" value="ECO:0007669"/>
    <property type="project" value="InterPro"/>
</dbReference>
<dbReference type="InterPro" id="IPR008266">
    <property type="entry name" value="Tyr_kinase_AS"/>
</dbReference>
<feature type="region of interest" description="Disordered" evidence="10">
    <location>
        <begin position="1"/>
        <end position="21"/>
    </location>
</feature>
<dbReference type="PROSITE" id="PS50011">
    <property type="entry name" value="PROTEIN_KINASE_DOM"/>
    <property type="match status" value="1"/>
</dbReference>
<feature type="domain" description="Protein kinase" evidence="11">
    <location>
        <begin position="200"/>
        <end position="601"/>
    </location>
</feature>
<feature type="compositionally biased region" description="Polar residues" evidence="10">
    <location>
        <begin position="113"/>
        <end position="122"/>
    </location>
</feature>
<dbReference type="EMBL" id="JAAOAN010000522">
    <property type="protein sequence ID" value="KAF5704227.1"/>
    <property type="molecule type" value="Genomic_DNA"/>
</dbReference>
<dbReference type="EC" id="2.7.11.1" evidence="3"/>
<sequence>MAESEELVMDFSNDHEDDEGSTREFLDVVGDLLLEHRTELPRMWDLVREHSWADALKEVPVAGPIICPHTQGHPQGKTASIGHDYRSDEARSGENFPTNRSRQPRSSLIDMLSQYSQQTSKQGNDEADGPCQLNSQNTSARNPVLAAHPSQDDNDTSTSTAGQSKSPIAEDEVRSLVNALPESPGSSHCRQCLSNNPAYFPFVSDVGPLAIAMVLEALHSHKELRLNVMAPASTSERPKYLSNGLSFRVTHVPWQQVRIDTGGRILSDAVYKRLNHNAPRHAWLDFMKDLVVTHHMTYHVSDEHKRNVVKLLGLGWEKVIDDFRQEPTLAPVIALEHAPYGTLEDLFYSSEFLSSYEQKLTLLTDVCEGLRALHASNVIHGDVSPQNILVFGDTTYKIIAKLCDFGLSIIDPDSGPDFQRLPGGTAIYLAPEASRPIAKDHLKFTDVYSFGIVAWQTLLGGAMPFFSPRFRDGQTLDGFEIQQLKTGRHRYLAALYDISTSFDEFSRLNDGTEMFMENYDPPRDSVNGLLIAMAADSLSQMSGTVNPLWESGKIPASEIATLLSLLQICLTNLKKALGLRFHGFNPRERELYSSIYERFFITLRHSPSCQDLNGLSHWDTALAQHLGSCLAEYYLWKLLAGDQSDANRQSILTYLALSASAGDVKACSTALSIHRFLKTKMKWPDLYTTGTALALLKGHTALSWNSSQSLYSEFQTKFTRALIRRFQEEQITVEQNNAATRVVLGLPMGRTNINARNNEGDTLLSLAFKSANFPMVIQLLEDHDASVAIANNYGETPIHWLHNMPAGKPIVVEAVAVLLHEAEADLEKLAHPPEGLDHQSYSNPCFFPTPLLRAVASRNIPAVSCLVQLGAEVSMKEQSVYAKLGISPLSLAASMLEDECLEVMLPYWTAEPFERGPDDNEVYDLWENAIGGLSVMERVRIHGDQYSARISRTLEVLSLYLGPCYLVSGRRSSLEYAAEAGDLVWMEAILEKYYSDPTKAVLADLQRGLACAVARGHFYIASRLREHGALALLPHKWAWSSYSRGRPGRWDEKLVDRLNSQTFESGHTWNTTKCSLHFCDQAGSDAVQIADNILERPVINESLVPSLPDLNDHGLTHYVTGTIKGWYVGLNRPDEENYTPLSGAIANAEFSLARHYLERGAKIQVGPVSLLSQIFEDSRTCLPNQLEFLLEHLHSARKEAMREQQKGESTKVDMETESNHFIMKLRVFGRLQPSSSLYSSLNSNLSSPECQLCNWTLEKHTLITATAEACKGLDNFNKRRCWRPILSIFNDPVTLLQKAENGEDALQICIRNGDYISLWLLVNCLKRDIFDEYSVVDTIRDLILDDLPAYVAHSPKKRLIIAYRCDLGEMIKTMVGAGDTGRKSRSDVCDKIVRVLDDEFPILAQGFSQRMHNPESIERFTQDSESFCNALLAALYSCPSQHHHPAVISGLEQSFQKTLHQYFDSRIHWGMSRGFLEARVVLTPVIARNTQHVGRKDKLPQSHLIDYKEAGGSQNCRPRPTPLIDWNVFRKLIVLVARVENPDGLPLPSFLDPPSLEVMTNLGFLQGTTIQVPGLEFFISTVLRQIYPDRLVKPVIRTKSDPPYYKSVGPLHHGNEGQYEVYFDREECKEAYFRCVITQINSSARSVLDEERTDQVTEALLNYVDNVVDTGALTTIDSNLIHPHFGRVRGRDRYQDLSLDIFIEASRRSARRVGELYDTLGRDLPDEVRRILDLSESSTEEE</sequence>
<keyword evidence="12" id="KW-0808">Transferase</keyword>
<dbReference type="Pfam" id="PF00069">
    <property type="entry name" value="Pkinase"/>
    <property type="match status" value="1"/>
</dbReference>
<protein>
    <recommendedName>
        <fullName evidence="5">EKC/KEOPS complex subunit BUD32</fullName>
        <ecNumber evidence="3">2.7.11.1</ecNumber>
    </recommendedName>
    <alternativeName>
        <fullName evidence="6 7">Atypical Serine/threonine protein kinase BUD32</fullName>
    </alternativeName>
    <alternativeName>
        <fullName evidence="4">EKC/KEOPS complex subunit bud32</fullName>
    </alternativeName>
</protein>
<keyword evidence="12" id="KW-0418">Kinase</keyword>
<feature type="region of interest" description="Disordered" evidence="10">
    <location>
        <begin position="66"/>
        <end position="170"/>
    </location>
</feature>
<reference evidence="12 13" key="1">
    <citation type="submission" date="2020-05" db="EMBL/GenBank/DDBJ databases">
        <title>Identification and distribution of gene clusters putatively required for synthesis of sphingolipid metabolism inhibitors in phylogenetically diverse species of the filamentous fungus Fusarium.</title>
        <authorList>
            <person name="Kim H.-S."/>
            <person name="Busman M."/>
            <person name="Brown D.W."/>
            <person name="Divon H."/>
            <person name="Uhlig S."/>
            <person name="Proctor R.H."/>
        </authorList>
    </citation>
    <scope>NUCLEOTIDE SEQUENCE [LARGE SCALE GENOMIC DNA]</scope>
    <source>
        <strain evidence="12 13">NRRL 66235</strain>
    </source>
</reference>
<dbReference type="PANTHER" id="PTHR23257">
    <property type="entry name" value="SERINE-THREONINE PROTEIN KINASE"/>
    <property type="match status" value="1"/>
</dbReference>
<comment type="catalytic activity">
    <reaction evidence="8">
        <text>L-threonyl-[protein] + ATP = O-phospho-L-threonyl-[protein] + ADP + H(+)</text>
        <dbReference type="Rhea" id="RHEA:46608"/>
        <dbReference type="Rhea" id="RHEA-COMP:11060"/>
        <dbReference type="Rhea" id="RHEA-COMP:11605"/>
        <dbReference type="ChEBI" id="CHEBI:15378"/>
        <dbReference type="ChEBI" id="CHEBI:30013"/>
        <dbReference type="ChEBI" id="CHEBI:30616"/>
        <dbReference type="ChEBI" id="CHEBI:61977"/>
        <dbReference type="ChEBI" id="CHEBI:456216"/>
        <dbReference type="EC" id="2.7.11.1"/>
    </reaction>
</comment>
<dbReference type="GO" id="GO:0005737">
    <property type="term" value="C:cytoplasm"/>
    <property type="evidence" value="ECO:0007669"/>
    <property type="project" value="TreeGrafter"/>
</dbReference>
<dbReference type="OrthoDB" id="626167at2759"/>
<evidence type="ECO:0000256" key="10">
    <source>
        <dbReference type="SAM" id="MobiDB-lite"/>
    </source>
</evidence>
<dbReference type="SUPFAM" id="SSF48403">
    <property type="entry name" value="Ankyrin repeat"/>
    <property type="match status" value="1"/>
</dbReference>
<feature type="compositionally biased region" description="Polar residues" evidence="10">
    <location>
        <begin position="132"/>
        <end position="141"/>
    </location>
</feature>
<dbReference type="InterPro" id="IPR002110">
    <property type="entry name" value="Ankyrin_rpt"/>
</dbReference>
<evidence type="ECO:0000256" key="8">
    <source>
        <dbReference type="ARBA" id="ARBA00047899"/>
    </source>
</evidence>
<evidence type="ECO:0000256" key="7">
    <source>
        <dbReference type="ARBA" id="ARBA00033194"/>
    </source>
</evidence>
<dbReference type="PROSITE" id="PS00109">
    <property type="entry name" value="PROTEIN_KINASE_TYR"/>
    <property type="match status" value="1"/>
</dbReference>
<name>A0A8H5Y229_9HYPO</name>
<evidence type="ECO:0000313" key="12">
    <source>
        <dbReference type="EMBL" id="KAF5704227.1"/>
    </source>
</evidence>
<comment type="catalytic activity">
    <reaction evidence="9">
        <text>L-seryl-[protein] + ATP = O-phospho-L-seryl-[protein] + ADP + H(+)</text>
        <dbReference type="Rhea" id="RHEA:17989"/>
        <dbReference type="Rhea" id="RHEA-COMP:9863"/>
        <dbReference type="Rhea" id="RHEA-COMP:11604"/>
        <dbReference type="ChEBI" id="CHEBI:15378"/>
        <dbReference type="ChEBI" id="CHEBI:29999"/>
        <dbReference type="ChEBI" id="CHEBI:30616"/>
        <dbReference type="ChEBI" id="CHEBI:83421"/>
        <dbReference type="ChEBI" id="CHEBI:456216"/>
        <dbReference type="EC" id="2.7.11.1"/>
    </reaction>
</comment>
<feature type="compositionally biased region" description="Polar residues" evidence="10">
    <location>
        <begin position="95"/>
        <end position="106"/>
    </location>
</feature>
<evidence type="ECO:0000259" key="11">
    <source>
        <dbReference type="PROSITE" id="PS50011"/>
    </source>
</evidence>
<evidence type="ECO:0000256" key="4">
    <source>
        <dbReference type="ARBA" id="ARBA00013948"/>
    </source>
</evidence>
<accession>A0A8H5Y229</accession>
<dbReference type="Gene3D" id="1.25.40.20">
    <property type="entry name" value="Ankyrin repeat-containing domain"/>
    <property type="match status" value="2"/>
</dbReference>
<keyword evidence="13" id="KW-1185">Reference proteome</keyword>
<feature type="compositionally biased region" description="Basic and acidic residues" evidence="10">
    <location>
        <begin position="83"/>
        <end position="92"/>
    </location>
</feature>
<dbReference type="InterPro" id="IPR036770">
    <property type="entry name" value="Ankyrin_rpt-contain_sf"/>
</dbReference>
<gene>
    <name evidence="12" type="ORF">FMUND_12634</name>
</gene>
<dbReference type="Gene3D" id="1.10.510.10">
    <property type="entry name" value="Transferase(Phosphotransferase) domain 1"/>
    <property type="match status" value="1"/>
</dbReference>
<evidence type="ECO:0000256" key="1">
    <source>
        <dbReference type="ARBA" id="ARBA00003747"/>
    </source>
</evidence>